<evidence type="ECO:0000256" key="1">
    <source>
        <dbReference type="SAM" id="MobiDB-lite"/>
    </source>
</evidence>
<feature type="compositionally biased region" description="Basic residues" evidence="1">
    <location>
        <begin position="31"/>
        <end position="45"/>
    </location>
</feature>
<evidence type="ECO:0000313" key="3">
    <source>
        <dbReference type="Proteomes" id="UP000447434"/>
    </source>
</evidence>
<dbReference type="AlphaFoldDB" id="A0A6A4PT67"/>
<sequence>MNVMQANSEMIHPIPDTQENNNMNVEVPPVLKKKSGRPKKSRKSKTSNASASSSSARSSFIMMRRCSICNAFGHNKRTCLLASFSQRPPIRKSARINNVAGVNAVGVNAEEPASESALNEPPRASSSINFEAAYAAFYRSTI</sequence>
<proteinExistence type="predicted"/>
<dbReference type="OrthoDB" id="10542783at2759"/>
<dbReference type="Proteomes" id="UP000447434">
    <property type="component" value="Chromosome 11"/>
</dbReference>
<feature type="region of interest" description="Disordered" evidence="1">
    <location>
        <begin position="1"/>
        <end position="58"/>
    </location>
</feature>
<feature type="compositionally biased region" description="Low complexity" evidence="1">
    <location>
        <begin position="46"/>
        <end position="58"/>
    </location>
</feature>
<comment type="caution">
    <text evidence="2">The sequence shown here is derived from an EMBL/GenBank/DDBJ whole genome shotgun (WGS) entry which is preliminary data.</text>
</comment>
<protein>
    <submittedName>
        <fullName evidence="2">Putative transcription factor interactor and regulator CCHC(Zn) family</fullName>
    </submittedName>
</protein>
<evidence type="ECO:0000313" key="2">
    <source>
        <dbReference type="EMBL" id="KAE9604738.1"/>
    </source>
</evidence>
<keyword evidence="3" id="KW-1185">Reference proteome</keyword>
<accession>A0A6A4PT67</accession>
<gene>
    <name evidence="2" type="ORF">Lalb_Chr11g0074941</name>
</gene>
<name>A0A6A4PT67_LUPAL</name>
<feature type="compositionally biased region" description="Low complexity" evidence="1">
    <location>
        <begin position="19"/>
        <end position="30"/>
    </location>
</feature>
<dbReference type="EMBL" id="WOCE01000011">
    <property type="protein sequence ID" value="KAE9604738.1"/>
    <property type="molecule type" value="Genomic_DNA"/>
</dbReference>
<reference evidence="3" key="1">
    <citation type="journal article" date="2020" name="Nat. Commun.">
        <title>Genome sequence of the cluster root forming white lupin.</title>
        <authorList>
            <person name="Hufnagel B."/>
            <person name="Marques A."/>
            <person name="Soriano A."/>
            <person name="Marques L."/>
            <person name="Divol F."/>
            <person name="Doumas P."/>
            <person name="Sallet E."/>
            <person name="Mancinotti D."/>
            <person name="Carrere S."/>
            <person name="Marande W."/>
            <person name="Arribat S."/>
            <person name="Keller J."/>
            <person name="Huneau C."/>
            <person name="Blein T."/>
            <person name="Aime D."/>
            <person name="Laguerre M."/>
            <person name="Taylor J."/>
            <person name="Schubert V."/>
            <person name="Nelson M."/>
            <person name="Geu-Flores F."/>
            <person name="Crespi M."/>
            <person name="Gallardo-Guerrero K."/>
            <person name="Delaux P.-M."/>
            <person name="Salse J."/>
            <person name="Berges H."/>
            <person name="Guyot R."/>
            <person name="Gouzy J."/>
            <person name="Peret B."/>
        </authorList>
    </citation>
    <scope>NUCLEOTIDE SEQUENCE [LARGE SCALE GENOMIC DNA]</scope>
    <source>
        <strain evidence="3">cv. Amiga</strain>
    </source>
</reference>
<organism evidence="2 3">
    <name type="scientific">Lupinus albus</name>
    <name type="common">White lupine</name>
    <name type="synonym">Lupinus termis</name>
    <dbReference type="NCBI Taxonomy" id="3870"/>
    <lineage>
        <taxon>Eukaryota</taxon>
        <taxon>Viridiplantae</taxon>
        <taxon>Streptophyta</taxon>
        <taxon>Embryophyta</taxon>
        <taxon>Tracheophyta</taxon>
        <taxon>Spermatophyta</taxon>
        <taxon>Magnoliopsida</taxon>
        <taxon>eudicotyledons</taxon>
        <taxon>Gunneridae</taxon>
        <taxon>Pentapetalae</taxon>
        <taxon>rosids</taxon>
        <taxon>fabids</taxon>
        <taxon>Fabales</taxon>
        <taxon>Fabaceae</taxon>
        <taxon>Papilionoideae</taxon>
        <taxon>50 kb inversion clade</taxon>
        <taxon>genistoids sensu lato</taxon>
        <taxon>core genistoids</taxon>
        <taxon>Genisteae</taxon>
        <taxon>Lupinus</taxon>
    </lineage>
</organism>